<evidence type="ECO:0008006" key="3">
    <source>
        <dbReference type="Google" id="ProtNLM"/>
    </source>
</evidence>
<name>B6A9T7_CRYMR</name>
<dbReference type="PANTHER" id="PTHR22684">
    <property type="entry name" value="NULP1-RELATED"/>
    <property type="match status" value="1"/>
</dbReference>
<dbReference type="GeneID" id="6994301"/>
<dbReference type="Pfam" id="PF04910">
    <property type="entry name" value="Tcf25"/>
    <property type="match status" value="1"/>
</dbReference>
<dbReference type="InterPro" id="IPR006994">
    <property type="entry name" value="TCF25/Rqc1"/>
</dbReference>
<reference evidence="1" key="1">
    <citation type="submission" date="2008-06" db="EMBL/GenBank/DDBJ databases">
        <authorList>
            <person name="Lorenzi H."/>
            <person name="Inman J."/>
            <person name="Miller J."/>
            <person name="Schobel S."/>
            <person name="Amedeo P."/>
            <person name="Caler E.V."/>
            <person name="da Silva J."/>
        </authorList>
    </citation>
    <scope>NUCLEOTIDE SEQUENCE [LARGE SCALE GENOMIC DNA]</scope>
    <source>
        <strain evidence="1">RN66</strain>
    </source>
</reference>
<proteinExistence type="predicted"/>
<evidence type="ECO:0000313" key="2">
    <source>
        <dbReference type="Proteomes" id="UP000001460"/>
    </source>
</evidence>
<dbReference type="OMA" id="NINFNCY"/>
<accession>B6A9T7</accession>
<gene>
    <name evidence="1" type="ORF">CMU_040470</name>
</gene>
<dbReference type="GO" id="GO:1990112">
    <property type="term" value="C:RQC complex"/>
    <property type="evidence" value="ECO:0007669"/>
    <property type="project" value="TreeGrafter"/>
</dbReference>
<dbReference type="OrthoDB" id="205993at2759"/>
<dbReference type="Proteomes" id="UP000001460">
    <property type="component" value="Unassembled WGS sequence"/>
</dbReference>
<dbReference type="eggNOG" id="KOG2422">
    <property type="taxonomic scope" value="Eukaryota"/>
</dbReference>
<keyword evidence="2" id="KW-1185">Reference proteome</keyword>
<dbReference type="PANTHER" id="PTHR22684:SF0">
    <property type="entry name" value="RIBOSOME QUALITY CONTROL COMPLEX SUBUNIT TCF25"/>
    <property type="match status" value="1"/>
</dbReference>
<protein>
    <recommendedName>
        <fullName evidence="3">Transcription factor 25</fullName>
    </recommendedName>
</protein>
<dbReference type="EMBL" id="DS989726">
    <property type="protein sequence ID" value="EEA04978.1"/>
    <property type="molecule type" value="Genomic_DNA"/>
</dbReference>
<dbReference type="RefSeq" id="XP_002139327.1">
    <property type="nucleotide sequence ID" value="XM_002139291.1"/>
</dbReference>
<dbReference type="AlphaFoldDB" id="B6A9T7"/>
<dbReference type="STRING" id="441375.B6A9T7"/>
<dbReference type="VEuPathDB" id="CryptoDB:CMU_040470"/>
<evidence type="ECO:0000313" key="1">
    <source>
        <dbReference type="EMBL" id="EEA04978.1"/>
    </source>
</evidence>
<sequence>MVSRQYKKLLLQQSTESFDNAESISFEDSGISDESNEDFVIKNKFSALYTNSDTEVPDVDNQSSTYNDNTINTLSLPVLGHRKHPGKRFERDKYEELQADDLEYLEHLTEQYNFETLNTNKTELSPYLKHCLTMNKQWFNCENEIRTLFGAKVVTGSNKPHLHNRKKISRSRHLNIRHYFTKGEDDWPHLSREVCGIKMQYNEEIDQFYYTFDLDYIKKKDVFDALVDTHQVSHIYTFMAKNPFFFKGLIRLAEIHILREEPELAFKCLQKSLYVFESSLHPLFSPFTIYNNKPRVSLNSSEAESKDIYLLLGSYMIALGSRGLFRTALEYAILLLSMDISHDRFHTLLHIDYYALCSSSYDFLFGINENFLKEYHLEISWKNCSTSNRRQEFLIPQTNDDLIVPISDILPNFAFSIPLALYRNYTKKFSEHKGLDTSIIFKELSDIKIEEILNNNYLLNNKKSCHIYLMKAILVFPEFIRFLLDKIAINQSGRNTPNPNGYSWNDILKNPIIIDFIPTNLPDSNDMPINQPHNEDYRYPYILMGKVLVEAYVEKCHELWKPAQTMLWLHNCCSYLCKIYLESSHETKIRFGEFISEQRSILLKTHFNVFRYTDISITEFSKSGASPPQFLRENSYSGASNIRNSPNNSLFSVCLKSDPIIVYFQTLLPWSEVDLTGTNATPIHLRSLIYDCFTAFKSYILSYFHRRSIS</sequence>
<organism evidence="1 2">
    <name type="scientific">Cryptosporidium muris (strain RN66)</name>
    <dbReference type="NCBI Taxonomy" id="441375"/>
    <lineage>
        <taxon>Eukaryota</taxon>
        <taxon>Sar</taxon>
        <taxon>Alveolata</taxon>
        <taxon>Apicomplexa</taxon>
        <taxon>Conoidasida</taxon>
        <taxon>Coccidia</taxon>
        <taxon>Eucoccidiorida</taxon>
        <taxon>Eimeriorina</taxon>
        <taxon>Cryptosporidiidae</taxon>
        <taxon>Cryptosporidium</taxon>
    </lineage>
</organism>